<proteinExistence type="predicted"/>
<feature type="region of interest" description="Disordered" evidence="1">
    <location>
        <begin position="1"/>
        <end position="87"/>
    </location>
</feature>
<keyword evidence="2" id="KW-1185">Reference proteome</keyword>
<dbReference type="WBParaSite" id="ACAC_0000665201-mRNA-1">
    <property type="protein sequence ID" value="ACAC_0000665201-mRNA-1"/>
    <property type="gene ID" value="ACAC_0000665201"/>
</dbReference>
<accession>A0A0K0D976</accession>
<reference evidence="3" key="2">
    <citation type="submission" date="2017-02" db="UniProtKB">
        <authorList>
            <consortium name="WormBaseParasite"/>
        </authorList>
    </citation>
    <scope>IDENTIFICATION</scope>
</reference>
<evidence type="ECO:0000313" key="2">
    <source>
        <dbReference type="Proteomes" id="UP000035642"/>
    </source>
</evidence>
<evidence type="ECO:0000256" key="1">
    <source>
        <dbReference type="SAM" id="MobiDB-lite"/>
    </source>
</evidence>
<sequence length="154" mass="16714">MIYPLEAQSTSGPHYDFSRTEANGTTRRRPRNGISASRKAAAAPQSARRRLSPQLSAPTRRGAASTLQRVLGGRARRSDGRSETGPELVCSDYQYQVQSDSSGFQKQSVECNQGLQGPPGPGVVNGLFSLNHYRGTTRNLSRGLEVRTSSSFTQ</sequence>
<protein>
    <submittedName>
        <fullName evidence="3">Uncharacterized protein</fullName>
    </submittedName>
</protein>
<evidence type="ECO:0000313" key="3">
    <source>
        <dbReference type="WBParaSite" id="ACAC_0000665201-mRNA-1"/>
    </source>
</evidence>
<feature type="compositionally biased region" description="Low complexity" evidence="1">
    <location>
        <begin position="35"/>
        <end position="46"/>
    </location>
</feature>
<reference evidence="2" key="1">
    <citation type="submission" date="2012-09" db="EMBL/GenBank/DDBJ databases">
        <authorList>
            <person name="Martin A.A."/>
        </authorList>
    </citation>
    <scope>NUCLEOTIDE SEQUENCE</scope>
</reference>
<name>A0A0K0D976_ANGCA</name>
<organism evidence="2 3">
    <name type="scientific">Angiostrongylus cantonensis</name>
    <name type="common">Rat lungworm</name>
    <dbReference type="NCBI Taxonomy" id="6313"/>
    <lineage>
        <taxon>Eukaryota</taxon>
        <taxon>Metazoa</taxon>
        <taxon>Ecdysozoa</taxon>
        <taxon>Nematoda</taxon>
        <taxon>Chromadorea</taxon>
        <taxon>Rhabditida</taxon>
        <taxon>Rhabditina</taxon>
        <taxon>Rhabditomorpha</taxon>
        <taxon>Strongyloidea</taxon>
        <taxon>Metastrongylidae</taxon>
        <taxon>Angiostrongylus</taxon>
    </lineage>
</organism>
<dbReference type="AlphaFoldDB" id="A0A0K0D976"/>
<dbReference type="Proteomes" id="UP000035642">
    <property type="component" value="Unassembled WGS sequence"/>
</dbReference>